<protein>
    <recommendedName>
        <fullName evidence="3">Methyltransferase type 11 domain-containing protein</fullName>
    </recommendedName>
</protein>
<dbReference type="AlphaFoldDB" id="A0A498QUI3"/>
<reference evidence="1 2" key="1">
    <citation type="submission" date="2018-09" db="EMBL/GenBank/DDBJ databases">
        <authorList>
            <person name="Tagini F."/>
        </authorList>
    </citation>
    <scope>NUCLEOTIDE SEQUENCE [LARGE SCALE GENOMIC DNA]</scope>
    <source>
        <strain evidence="1 2">MK142</strain>
    </source>
</reference>
<gene>
    <name evidence="1" type="ORF">LAUMK142_02863</name>
</gene>
<dbReference type="Gene3D" id="3.40.50.150">
    <property type="entry name" value="Vaccinia Virus protein VP39"/>
    <property type="match status" value="1"/>
</dbReference>
<dbReference type="Proteomes" id="UP000268285">
    <property type="component" value="Unassembled WGS sequence"/>
</dbReference>
<keyword evidence="2" id="KW-1185">Reference proteome</keyword>
<sequence>MTGADPGKSASDVWPARLYYHQRSALLHNIIRRIHDAGATSLLDIGAGYPAMAVPLSKRVRAYCAIEQDNECAAALRDVGLQVIEGVFPLPIHRTYDFVLSCHSVPEGSTASYPAFLNAAWESVSQNGLLLIVTFKGSHGAVGYLDQKLLGRTDTDNSQFDTLIECCNRLGTVDVYPVNSFVEATYADAIVKFLGPWLTGSQDTRDAFKSRLLRIVEREYRVRDNLYVFPTQHLFIECKR</sequence>
<dbReference type="EMBL" id="UPHU01000001">
    <property type="protein sequence ID" value="VBA50928.1"/>
    <property type="molecule type" value="Genomic_DNA"/>
</dbReference>
<dbReference type="SUPFAM" id="SSF53335">
    <property type="entry name" value="S-adenosyl-L-methionine-dependent methyltransferases"/>
    <property type="match status" value="1"/>
</dbReference>
<evidence type="ECO:0000313" key="1">
    <source>
        <dbReference type="EMBL" id="VBA50928.1"/>
    </source>
</evidence>
<evidence type="ECO:0000313" key="2">
    <source>
        <dbReference type="Proteomes" id="UP000268285"/>
    </source>
</evidence>
<evidence type="ECO:0008006" key="3">
    <source>
        <dbReference type="Google" id="ProtNLM"/>
    </source>
</evidence>
<accession>A0A498QUI3</accession>
<proteinExistence type="predicted"/>
<name>A0A498QUI3_9MYCO</name>
<dbReference type="InterPro" id="IPR029063">
    <property type="entry name" value="SAM-dependent_MTases_sf"/>
</dbReference>
<organism evidence="1 2">
    <name type="scientific">Mycobacterium pseudokansasii</name>
    <dbReference type="NCBI Taxonomy" id="2341080"/>
    <lineage>
        <taxon>Bacteria</taxon>
        <taxon>Bacillati</taxon>
        <taxon>Actinomycetota</taxon>
        <taxon>Actinomycetes</taxon>
        <taxon>Mycobacteriales</taxon>
        <taxon>Mycobacteriaceae</taxon>
        <taxon>Mycobacterium</taxon>
    </lineage>
</organism>